<organism evidence="4 5">
    <name type="scientific">Neodothiora populina</name>
    <dbReference type="NCBI Taxonomy" id="2781224"/>
    <lineage>
        <taxon>Eukaryota</taxon>
        <taxon>Fungi</taxon>
        <taxon>Dikarya</taxon>
        <taxon>Ascomycota</taxon>
        <taxon>Pezizomycotina</taxon>
        <taxon>Dothideomycetes</taxon>
        <taxon>Dothideomycetidae</taxon>
        <taxon>Dothideales</taxon>
        <taxon>Dothioraceae</taxon>
        <taxon>Neodothiora</taxon>
    </lineage>
</organism>
<dbReference type="SMART" id="SM00066">
    <property type="entry name" value="GAL4"/>
    <property type="match status" value="1"/>
</dbReference>
<name>A0ABR3P9T7_9PEZI</name>
<dbReference type="RefSeq" id="XP_069199070.1">
    <property type="nucleotide sequence ID" value="XM_069342567.1"/>
</dbReference>
<protein>
    <recommendedName>
        <fullName evidence="3">Zn(2)-C6 fungal-type domain-containing protein</fullName>
    </recommendedName>
</protein>
<feature type="domain" description="Zn(2)-C6 fungal-type" evidence="3">
    <location>
        <begin position="19"/>
        <end position="49"/>
    </location>
</feature>
<feature type="region of interest" description="Disordered" evidence="2">
    <location>
        <begin position="532"/>
        <end position="565"/>
    </location>
</feature>
<dbReference type="GeneID" id="95976839"/>
<sequence length="565" mass="62685">MAGQGTGPSRRSHTKSRTGCKTCKRRHIRCDETFPQCRNCTKHQVRCDYMENMPAEEEQPPGPERASLPCSAETEQSVNLWLQTGNFPFPELQVFPTPQVQSYSRNDLVLIAHLSSVARSLLVNGMGGVNVWTTKIPQYLSIATSYPYVMHAFLAFSASHLAWVSPASDAREMQIHHGSIAIRGLHDSINSFSKANADPILAASLLLMTQANDWRTYSSLQSGVSSVSSAMEGWKHESVFADILDYLPTVGQKDVPPMPNMQERQAVLGNIITALQRLQPFLAGHETESQWINQLLGYVRTLIASPPPQSAVEEFDQLYRLRKWVYFVPCLLLERPVVDGPAILVLAHLYAIALAVEPLFPFLGPAFCSAISIGALEKIIHMTAPMQVEQQFGQTAVEISSLMQFPQQAATSYRSRTEWERQQMIERSRLRSSPAHASYSDPINMDMNNLAYQPFANLSPGFVPSSLQSRMSTGSHSPFLDVLTAGSSYDGSAYHNGSHVGWSTTPSPAFTPQPYMSHEDVRNYIEVGTPYGGFTGGSTSNHHHFGHNPVPTQPRRDPKGKERQL</sequence>
<evidence type="ECO:0000256" key="2">
    <source>
        <dbReference type="SAM" id="MobiDB-lite"/>
    </source>
</evidence>
<dbReference type="InterPro" id="IPR001138">
    <property type="entry name" value="Zn2Cys6_DnaBD"/>
</dbReference>
<dbReference type="Gene3D" id="4.10.240.10">
    <property type="entry name" value="Zn(2)-C6 fungal-type DNA-binding domain"/>
    <property type="match status" value="1"/>
</dbReference>
<evidence type="ECO:0000313" key="4">
    <source>
        <dbReference type="EMBL" id="KAL1302794.1"/>
    </source>
</evidence>
<dbReference type="EMBL" id="JBFMKM010000012">
    <property type="protein sequence ID" value="KAL1302794.1"/>
    <property type="molecule type" value="Genomic_DNA"/>
</dbReference>
<dbReference type="Pfam" id="PF00172">
    <property type="entry name" value="Zn_clus"/>
    <property type="match status" value="1"/>
</dbReference>
<comment type="caution">
    <text evidence="4">The sequence shown here is derived from an EMBL/GenBank/DDBJ whole genome shotgun (WGS) entry which is preliminary data.</text>
</comment>
<accession>A0ABR3P9T7</accession>
<dbReference type="InterPro" id="IPR052400">
    <property type="entry name" value="Zn2-C6_fungal_TF"/>
</dbReference>
<feature type="compositionally biased region" description="Basic and acidic residues" evidence="2">
    <location>
        <begin position="554"/>
        <end position="565"/>
    </location>
</feature>
<evidence type="ECO:0000313" key="5">
    <source>
        <dbReference type="Proteomes" id="UP001562354"/>
    </source>
</evidence>
<dbReference type="SUPFAM" id="SSF57701">
    <property type="entry name" value="Zn2/Cys6 DNA-binding domain"/>
    <property type="match status" value="1"/>
</dbReference>
<dbReference type="PANTHER" id="PTHR47657">
    <property type="entry name" value="STEROL REGULATORY ELEMENT-BINDING PROTEIN ECM22"/>
    <property type="match status" value="1"/>
</dbReference>
<dbReference type="Proteomes" id="UP001562354">
    <property type="component" value="Unassembled WGS sequence"/>
</dbReference>
<keyword evidence="5" id="KW-1185">Reference proteome</keyword>
<reference evidence="4 5" key="1">
    <citation type="submission" date="2024-07" db="EMBL/GenBank/DDBJ databases">
        <title>Draft sequence of the Neodothiora populina.</title>
        <authorList>
            <person name="Drown D.D."/>
            <person name="Schuette U.S."/>
            <person name="Buechlein A.B."/>
            <person name="Rusch D.R."/>
            <person name="Winton L.W."/>
            <person name="Adams G.A."/>
        </authorList>
    </citation>
    <scope>NUCLEOTIDE SEQUENCE [LARGE SCALE GENOMIC DNA]</scope>
    <source>
        <strain evidence="4 5">CPC 39397</strain>
    </source>
</reference>
<dbReference type="CDD" id="cd00067">
    <property type="entry name" value="GAL4"/>
    <property type="match status" value="1"/>
</dbReference>
<keyword evidence="1" id="KW-0539">Nucleus</keyword>
<dbReference type="PROSITE" id="PS00463">
    <property type="entry name" value="ZN2_CY6_FUNGAL_1"/>
    <property type="match status" value="1"/>
</dbReference>
<dbReference type="PROSITE" id="PS50048">
    <property type="entry name" value="ZN2_CY6_FUNGAL_2"/>
    <property type="match status" value="1"/>
</dbReference>
<proteinExistence type="predicted"/>
<dbReference type="PANTHER" id="PTHR47657:SF12">
    <property type="entry name" value="ZN(II)2CYS6 TRANSCRIPTION FACTOR (EUROFUNG)"/>
    <property type="match status" value="1"/>
</dbReference>
<gene>
    <name evidence="4" type="ORF">AAFC00_003137</name>
</gene>
<evidence type="ECO:0000259" key="3">
    <source>
        <dbReference type="PROSITE" id="PS50048"/>
    </source>
</evidence>
<evidence type="ECO:0000256" key="1">
    <source>
        <dbReference type="ARBA" id="ARBA00023242"/>
    </source>
</evidence>
<dbReference type="InterPro" id="IPR036864">
    <property type="entry name" value="Zn2-C6_fun-type_DNA-bd_sf"/>
</dbReference>